<reference evidence="6 9" key="2">
    <citation type="submission" date="2018-08" db="EMBL/GenBank/DDBJ databases">
        <title>Complete genome of the Arcobacter molluscorum type strain LMG 25693.</title>
        <authorList>
            <person name="Miller W.G."/>
            <person name="Yee E."/>
            <person name="Bono J.L."/>
        </authorList>
    </citation>
    <scope>NUCLEOTIDE SEQUENCE [LARGE SCALE GENOMIC DNA]</scope>
    <source>
        <strain evidence="6 9">CECT 7696</strain>
    </source>
</reference>
<dbReference type="CDD" id="cd11386">
    <property type="entry name" value="MCP_signal"/>
    <property type="match status" value="1"/>
</dbReference>
<dbReference type="InterPro" id="IPR051310">
    <property type="entry name" value="MCP_chemotaxis"/>
</dbReference>
<reference evidence="7 8" key="1">
    <citation type="submission" date="2017-09" db="EMBL/GenBank/DDBJ databases">
        <title>Arcobacter canalis sp. nov., a new species isolated from a water canal contaminated with urban sewage.</title>
        <authorList>
            <person name="Perez-Cataluna A."/>
            <person name="Salas-Masso N."/>
            <person name="Figueras M.J."/>
        </authorList>
    </citation>
    <scope>NUCLEOTIDE SEQUENCE [LARGE SCALE GENOMIC DNA]</scope>
    <source>
        <strain evidence="7 8">F98-3</strain>
    </source>
</reference>
<feature type="transmembrane region" description="Helical" evidence="4">
    <location>
        <begin position="423"/>
        <end position="445"/>
    </location>
</feature>
<dbReference type="Pfam" id="PF08376">
    <property type="entry name" value="NIT"/>
    <property type="match status" value="1"/>
</dbReference>
<gene>
    <name evidence="6" type="ORF">AMOL_1324</name>
    <name evidence="7" type="ORF">CPU12_08965</name>
</gene>
<keyword evidence="4" id="KW-0472">Membrane</keyword>
<dbReference type="Gene3D" id="1.10.287.950">
    <property type="entry name" value="Methyl-accepting chemotaxis protein"/>
    <property type="match status" value="1"/>
</dbReference>
<comment type="similarity">
    <text evidence="2">Belongs to the methyl-accepting chemotaxis (MCP) protein family.</text>
</comment>
<keyword evidence="4" id="KW-0812">Transmembrane</keyword>
<keyword evidence="4" id="KW-1133">Transmembrane helix</keyword>
<evidence type="ECO:0000313" key="9">
    <source>
        <dbReference type="Proteomes" id="UP000262712"/>
    </source>
</evidence>
<name>A0A2G1DGV3_9BACT</name>
<proteinExistence type="inferred from homology"/>
<dbReference type="InterPro" id="IPR004089">
    <property type="entry name" value="MCPsignal_dom"/>
</dbReference>
<dbReference type="InterPro" id="IPR013587">
    <property type="entry name" value="Nitrate/nitrite_sensing"/>
</dbReference>
<dbReference type="PROSITE" id="PS50111">
    <property type="entry name" value="CHEMOTAXIS_TRANSDUC_2"/>
    <property type="match status" value="1"/>
</dbReference>
<keyword evidence="8" id="KW-1185">Reference proteome</keyword>
<dbReference type="Pfam" id="PF00015">
    <property type="entry name" value="MCPsignal"/>
    <property type="match status" value="1"/>
</dbReference>
<dbReference type="EMBL" id="CP032098">
    <property type="protein sequence ID" value="AXX92300.1"/>
    <property type="molecule type" value="Genomic_DNA"/>
</dbReference>
<dbReference type="PANTHER" id="PTHR43531">
    <property type="entry name" value="PROTEIN ICFG"/>
    <property type="match status" value="1"/>
</dbReference>
<evidence type="ECO:0000313" key="7">
    <source>
        <dbReference type="EMBL" id="PHO17715.1"/>
    </source>
</evidence>
<dbReference type="EMBL" id="NXFY01000013">
    <property type="protein sequence ID" value="PHO17715.1"/>
    <property type="molecule type" value="Genomic_DNA"/>
</dbReference>
<dbReference type="PANTHER" id="PTHR43531:SF11">
    <property type="entry name" value="METHYL-ACCEPTING CHEMOTAXIS PROTEIN 3"/>
    <property type="match status" value="1"/>
</dbReference>
<dbReference type="SUPFAM" id="SSF58104">
    <property type="entry name" value="Methyl-accepting chemotaxis protein (MCP) signaling domain"/>
    <property type="match status" value="1"/>
</dbReference>
<dbReference type="Proteomes" id="UP000221222">
    <property type="component" value="Unassembled WGS sequence"/>
</dbReference>
<keyword evidence="1" id="KW-0145">Chemotaxis</keyword>
<evidence type="ECO:0000313" key="6">
    <source>
        <dbReference type="EMBL" id="AXX92300.1"/>
    </source>
</evidence>
<dbReference type="GO" id="GO:0007165">
    <property type="term" value="P:signal transduction"/>
    <property type="evidence" value="ECO:0007669"/>
    <property type="project" value="UniProtKB-KW"/>
</dbReference>
<evidence type="ECO:0000259" key="5">
    <source>
        <dbReference type="PROSITE" id="PS50111"/>
    </source>
</evidence>
<evidence type="ECO:0000256" key="2">
    <source>
        <dbReference type="ARBA" id="ARBA00029447"/>
    </source>
</evidence>
<evidence type="ECO:0000256" key="4">
    <source>
        <dbReference type="SAM" id="Phobius"/>
    </source>
</evidence>
<sequence length="859" mass="97323">MKFNDLSIKIKLLTLVCISILFIIILSSLIIFRDLNEKNNFNNLQQIIILDNAISELIHETQKERGMTAGFLGGKDKKFKEKLLKQREFTNKQYEIFKETFSNLNKSILGKGSRSYINASIEELKKLENIRSLIDNFNINTKEAISYYTKINSNLLDFVARTSSLSTNSKITKDILSYYNLLMAKERAGIERAVGANTFSRGSFDHGMYAKFSSLISEQNQYMDQFYIYSKTNVISYVQEMLRDKSVEEVEKMRKVLLESEEKTLILGNIQELIGYGGIIHNFKNFVLRKKLKYKEAINNEYKKLNEFIKEYNSFSSTTKKEREQLKNIKETFTKYYEAINAVEVAIKNSKSIKEIDEMVKIDDTPAIKAIQILLKDQFSNEEDYWFDTITKKINILKKIDDFLGEYIAKEIDQFHKKVSNSFYTEISILSIALIVLFLLTYIIYKNISNSTESVYKGIKQFMLYLNREINELEEIKIYGKDELGHIALMANENIKKINKGLEDDMLCVGEAIMVLNRMRQGFYNCKIKSIASNPQVQALAYSVNKTIDIQNSIFEEILKTLEKYSNYDYTASMEKIDYEIGGELQKVLEGINKLRKSITSMLIENQDIGNTLKGSSSTLLENVDVLNTSSNDAAVKLEETVAAIDEISGNIASTNDFVQEMSKNAKILEDSSDKGKELANKTTVSMDEINKQVEEISEATSLIDQIAFQTNILSLNAAVEAATAGEAGKGFAVVAQEVRSLAARSADAANKIKSIVDNATRKSQEGKKIASSMIEGYNNLNSNVQNTVSLIQNIQNASKEQTAGITQINEAVNSLDKQTQENAHVANQANQIALETSKIAKSLVENVRKNNFKGKERV</sequence>
<dbReference type="AlphaFoldDB" id="A0A2G1DGV3"/>
<organism evidence="7 8">
    <name type="scientific">Malaciobacter molluscorum LMG 25693</name>
    <dbReference type="NCBI Taxonomy" id="870501"/>
    <lineage>
        <taxon>Bacteria</taxon>
        <taxon>Pseudomonadati</taxon>
        <taxon>Campylobacterota</taxon>
        <taxon>Epsilonproteobacteria</taxon>
        <taxon>Campylobacterales</taxon>
        <taxon>Arcobacteraceae</taxon>
        <taxon>Malaciobacter</taxon>
    </lineage>
</organism>
<feature type="domain" description="Methyl-accepting transducer" evidence="5">
    <location>
        <begin position="609"/>
        <end position="838"/>
    </location>
</feature>
<dbReference type="SMART" id="SM00283">
    <property type="entry name" value="MA"/>
    <property type="match status" value="1"/>
</dbReference>
<dbReference type="RefSeq" id="WP_099342773.1">
    <property type="nucleotide sequence ID" value="NZ_CP032098.1"/>
</dbReference>
<dbReference type="GO" id="GO:0016020">
    <property type="term" value="C:membrane"/>
    <property type="evidence" value="ECO:0007669"/>
    <property type="project" value="InterPro"/>
</dbReference>
<accession>A0A2G1DGV3</accession>
<evidence type="ECO:0000256" key="1">
    <source>
        <dbReference type="ARBA" id="ARBA00022500"/>
    </source>
</evidence>
<feature type="transmembrane region" description="Helical" evidence="4">
    <location>
        <begin position="12"/>
        <end position="32"/>
    </location>
</feature>
<dbReference type="KEGG" id="amol:AMOL_1324"/>
<dbReference type="Proteomes" id="UP000262712">
    <property type="component" value="Chromosome"/>
</dbReference>
<protein>
    <submittedName>
        <fullName evidence="6">NIT sensor-containing MCP-domain signal transduction protein</fullName>
    </submittedName>
</protein>
<evidence type="ECO:0000256" key="3">
    <source>
        <dbReference type="PROSITE-ProRule" id="PRU00284"/>
    </source>
</evidence>
<dbReference type="GO" id="GO:0006935">
    <property type="term" value="P:chemotaxis"/>
    <property type="evidence" value="ECO:0007669"/>
    <property type="project" value="UniProtKB-KW"/>
</dbReference>
<evidence type="ECO:0000313" key="8">
    <source>
        <dbReference type="Proteomes" id="UP000221222"/>
    </source>
</evidence>
<keyword evidence="3" id="KW-0807">Transducer</keyword>